<proteinExistence type="predicted"/>
<dbReference type="InterPro" id="IPR008271">
    <property type="entry name" value="Ser/Thr_kinase_AS"/>
</dbReference>
<keyword evidence="2" id="KW-0808">Transferase</keyword>
<feature type="compositionally biased region" description="Polar residues" evidence="9">
    <location>
        <begin position="461"/>
        <end position="476"/>
    </location>
</feature>
<evidence type="ECO:0000256" key="4">
    <source>
        <dbReference type="ARBA" id="ARBA00022777"/>
    </source>
</evidence>
<dbReference type="InterPro" id="IPR011009">
    <property type="entry name" value="Kinase-like_dom_sf"/>
</dbReference>
<evidence type="ECO:0000313" key="12">
    <source>
        <dbReference type="Proteomes" id="UP000398389"/>
    </source>
</evidence>
<gene>
    <name evidence="11" type="ORF">SAPINGB_P003275</name>
</gene>
<feature type="region of interest" description="Disordered" evidence="9">
    <location>
        <begin position="423"/>
        <end position="446"/>
    </location>
</feature>
<feature type="region of interest" description="Disordered" evidence="9">
    <location>
        <begin position="488"/>
        <end position="527"/>
    </location>
</feature>
<dbReference type="OrthoDB" id="410920at2759"/>
<evidence type="ECO:0000259" key="10">
    <source>
        <dbReference type="PROSITE" id="PS50011"/>
    </source>
</evidence>
<organism evidence="11 12">
    <name type="scientific">Magnusiomyces paraingens</name>
    <dbReference type="NCBI Taxonomy" id="2606893"/>
    <lineage>
        <taxon>Eukaryota</taxon>
        <taxon>Fungi</taxon>
        <taxon>Dikarya</taxon>
        <taxon>Ascomycota</taxon>
        <taxon>Saccharomycotina</taxon>
        <taxon>Dipodascomycetes</taxon>
        <taxon>Dipodascales</taxon>
        <taxon>Dipodascaceae</taxon>
        <taxon>Magnusiomyces</taxon>
    </lineage>
</organism>
<dbReference type="InterPro" id="IPR000719">
    <property type="entry name" value="Prot_kinase_dom"/>
</dbReference>
<feature type="cross-link" description="Glycyl lysine isopeptide (Lys-Gly) (interchain with G-Cter in SUMO2)" evidence="8">
    <location>
        <position position="815"/>
    </location>
</feature>
<feature type="compositionally biased region" description="Basic and acidic residues" evidence="9">
    <location>
        <begin position="365"/>
        <end position="375"/>
    </location>
</feature>
<accession>A0A5E8BTD6</accession>
<evidence type="ECO:0000256" key="5">
    <source>
        <dbReference type="ARBA" id="ARBA00022840"/>
    </source>
</evidence>
<feature type="compositionally biased region" description="Polar residues" evidence="9">
    <location>
        <begin position="430"/>
        <end position="444"/>
    </location>
</feature>
<feature type="region of interest" description="Disordered" evidence="9">
    <location>
        <begin position="567"/>
        <end position="586"/>
    </location>
</feature>
<feature type="region of interest" description="Disordered" evidence="9">
    <location>
        <begin position="147"/>
        <end position="191"/>
    </location>
</feature>
<feature type="active site" description="Proton acceptor" evidence="6">
    <location>
        <position position="813"/>
    </location>
</feature>
<keyword evidence="3 7" id="KW-0547">Nucleotide-binding</keyword>
<evidence type="ECO:0000256" key="2">
    <source>
        <dbReference type="ARBA" id="ARBA00022679"/>
    </source>
</evidence>
<dbReference type="GeneID" id="43582093"/>
<evidence type="ECO:0000256" key="1">
    <source>
        <dbReference type="ARBA" id="ARBA00022527"/>
    </source>
</evidence>
<keyword evidence="1" id="KW-0723">Serine/threonine-protein kinase</keyword>
<dbReference type="PROSITE" id="PS50011">
    <property type="entry name" value="PROTEIN_KINASE_DOM"/>
    <property type="match status" value="1"/>
</dbReference>
<dbReference type="RefSeq" id="XP_031853884.1">
    <property type="nucleotide sequence ID" value="XM_031997993.1"/>
</dbReference>
<feature type="binding site" evidence="7">
    <location>
        <position position="713"/>
    </location>
    <ligand>
        <name>ATP</name>
        <dbReference type="ChEBI" id="CHEBI:30616"/>
    </ligand>
</feature>
<protein>
    <recommendedName>
        <fullName evidence="10">Protein kinase domain-containing protein</fullName>
    </recommendedName>
</protein>
<sequence>MALDCQSKQTAKVATATAGAATVEGSKEQNTKFNLSSSQCSSQFSQVNPTQTLSRNMENLSDNNFLKTPSSSSSTSVESLNQNIFFSKSNTLSSNNEEKSLNLSDVKSRIPTLVPSSSISGSTPCYYSGSLNIHSSNSNSHPSLKLTIPINSNSSNTPNNINLSSSPSTSSTFESSPPNSTTYTELTPLPSPLVPTDSTSAIFKAYNGQSPPTTTISRAPSLRNSGLRFNLHSTINNNSKNTHSPINAPRKGFEDDCSILPLPLTSNKYASLSSNDTIFSPDSSTIKSNSASQGISNHLNLQPSMIPTEGSKNTALFSKVSSMKTSSRSVSEYVPQPITPSSLASYHRRSPKPTTSRNIEEEYLSESKTKNEHNSKVQINENNYSSHFSTHITPNNEIKNQKLRNAPAVINPICVPGILEETPSLKVGGQTPSSETLAENNSQEESLRLNLQKDTSSISVNQTLGKVQPRSSSSGSPVFGRTIQREKPIIASKSEPPFGAALAPPLPTSTSTMQTSPSPSSSSITINTSTNPQIKLCSQSLNSSLDQNKAPLATELLDVTNLISMGDQSSNISQHHPKQEKEKETKQYYEKQKVLSQLKPISTDQEKVPSLQNPLELTSSTVTTSTSSGSIIGSISNATASSTITSVSADTSDKFYSTRVYEAYDTNMKKSTWNEIKQLGRGAFSKVILACPADRYLKPEYQGHSREYQVAIKVVDIQIEGGHVHSRERMESGLKREIEILKTIKHPSLIRMYAFNIDKQSAMMVLPLCPGGDLFELVINHRNDMKSQLVRRIFGEICRAVSYLHENFVVHRDIKLENVLLNIPVVQLLEPGLDYLKYPKAIATLTDMGLSRQINPEDPFLSTRCGSVDYVPPELLMGQAYDGRQTDSWALGVLLYAMMEGRLPFDPPVFPGRPVRGKVAHRIARVEWSWIIFRDHHDNIPENEEKGSECEQWEGGMELVEGTLQKRDKRLLATEMINHPWIKGSAPEILEYPWIPDINYIFQ</sequence>
<evidence type="ECO:0000256" key="8">
    <source>
        <dbReference type="PIRSR" id="PIRSR630616-3"/>
    </source>
</evidence>
<name>A0A5E8BTD6_9ASCO</name>
<dbReference type="Gene3D" id="1.10.510.10">
    <property type="entry name" value="Transferase(Phosphotransferase) domain 1"/>
    <property type="match status" value="1"/>
</dbReference>
<feature type="region of interest" description="Disordered" evidence="9">
    <location>
        <begin position="331"/>
        <end position="376"/>
    </location>
</feature>
<dbReference type="Proteomes" id="UP000398389">
    <property type="component" value="Unassembled WGS sequence"/>
</dbReference>
<dbReference type="GO" id="GO:0005524">
    <property type="term" value="F:ATP binding"/>
    <property type="evidence" value="ECO:0007669"/>
    <property type="project" value="UniProtKB-KW"/>
</dbReference>
<reference evidence="11 12" key="1">
    <citation type="submission" date="2019-09" db="EMBL/GenBank/DDBJ databases">
        <authorList>
            <person name="Brejova B."/>
        </authorList>
    </citation>
    <scope>NUCLEOTIDE SEQUENCE [LARGE SCALE GENOMIC DNA]</scope>
</reference>
<feature type="compositionally biased region" description="Basic and acidic residues" evidence="9">
    <location>
        <begin position="577"/>
        <end position="586"/>
    </location>
</feature>
<feature type="binding site" evidence="7">
    <location>
        <begin position="817"/>
        <end position="818"/>
    </location>
    <ligand>
        <name>ATP</name>
        <dbReference type="ChEBI" id="CHEBI:30616"/>
    </ligand>
</feature>
<evidence type="ECO:0000256" key="7">
    <source>
        <dbReference type="PIRSR" id="PIRSR630616-2"/>
    </source>
</evidence>
<keyword evidence="12" id="KW-1185">Reference proteome</keyword>
<dbReference type="PANTHER" id="PTHR24350">
    <property type="entry name" value="SERINE/THREONINE-PROTEIN KINASE IAL-RELATED"/>
    <property type="match status" value="1"/>
</dbReference>
<feature type="domain" description="Protein kinase" evidence="10">
    <location>
        <begin position="673"/>
        <end position="995"/>
    </location>
</feature>
<keyword evidence="5 7" id="KW-0067">ATP-binding</keyword>
<dbReference type="SUPFAM" id="SSF56112">
    <property type="entry name" value="Protein kinase-like (PK-like)"/>
    <property type="match status" value="1"/>
</dbReference>
<feature type="binding site" evidence="7">
    <location>
        <position position="847"/>
    </location>
    <ligand>
        <name>ATP</name>
        <dbReference type="ChEBI" id="CHEBI:30616"/>
    </ligand>
</feature>
<evidence type="ECO:0000256" key="3">
    <source>
        <dbReference type="ARBA" id="ARBA00022741"/>
    </source>
</evidence>
<dbReference type="Pfam" id="PF00069">
    <property type="entry name" value="Pkinase"/>
    <property type="match status" value="1"/>
</dbReference>
<feature type="region of interest" description="Disordered" evidence="9">
    <location>
        <begin position="461"/>
        <end position="480"/>
    </location>
</feature>
<keyword evidence="4" id="KW-0418">Kinase</keyword>
<evidence type="ECO:0000313" key="11">
    <source>
        <dbReference type="EMBL" id="VVT51975.1"/>
    </source>
</evidence>
<dbReference type="SMART" id="SM00220">
    <property type="entry name" value="S_TKc"/>
    <property type="match status" value="1"/>
</dbReference>
<dbReference type="PROSITE" id="PS00108">
    <property type="entry name" value="PROTEIN_KINASE_ST"/>
    <property type="match status" value="1"/>
</dbReference>
<dbReference type="AlphaFoldDB" id="A0A5E8BTD6"/>
<dbReference type="GO" id="GO:0004674">
    <property type="term" value="F:protein serine/threonine kinase activity"/>
    <property type="evidence" value="ECO:0007669"/>
    <property type="project" value="UniProtKB-KW"/>
</dbReference>
<feature type="compositionally biased region" description="Low complexity" evidence="9">
    <location>
        <begin position="500"/>
        <end position="527"/>
    </location>
</feature>
<dbReference type="InterPro" id="IPR030616">
    <property type="entry name" value="Aur-like"/>
</dbReference>
<feature type="compositionally biased region" description="Low complexity" evidence="9">
    <location>
        <begin position="147"/>
        <end position="182"/>
    </location>
</feature>
<evidence type="ECO:0000256" key="6">
    <source>
        <dbReference type="PIRSR" id="PIRSR630616-1"/>
    </source>
</evidence>
<dbReference type="EMBL" id="CABVLU010000002">
    <property type="protein sequence ID" value="VVT51975.1"/>
    <property type="molecule type" value="Genomic_DNA"/>
</dbReference>
<evidence type="ECO:0000256" key="9">
    <source>
        <dbReference type="SAM" id="MobiDB-lite"/>
    </source>
</evidence>